<dbReference type="InterPro" id="IPR000835">
    <property type="entry name" value="HTH_MarR-typ"/>
</dbReference>
<dbReference type="InterPro" id="IPR036390">
    <property type="entry name" value="WH_DNA-bd_sf"/>
</dbReference>
<sequence>MSPRKENLTLDSAYFVAFEMTHDALKRGLKSASELSITQYRMLVKLAAAGGKTAQADLGRILDLKPNVVTQAANALEEAGFARRETDDADARSKSITATQNGISHVASVNRSIVACLYALFPTEDASWRAILETSIDACSHIDPPVSEREATDYPASRALAALERFRIAIEARLRQACGASFSECRVMQLLDEAQRPLRIGDIAAQLRLSTVNVARAVDRLSDRNWVRRMGASRDRKAVFVNVTDEGLEKQRVIARTIDDLGRSLLWKHLDRAERTAVREVTRTVIEGLRLREYEKGLTPIDELRPLGETSARR</sequence>
<dbReference type="PATRIC" id="fig|742818.3.peg.834"/>
<dbReference type="InterPro" id="IPR039422">
    <property type="entry name" value="MarR/SlyA-like"/>
</dbReference>
<comment type="caution">
    <text evidence="2">The sequence shown here is derived from an EMBL/GenBank/DDBJ whole genome shotgun (WGS) entry which is preliminary data.</text>
</comment>
<proteinExistence type="predicted"/>
<protein>
    <recommendedName>
        <fullName evidence="1">HTH marR-type domain-containing protein</fullName>
    </recommendedName>
</protein>
<dbReference type="InParanoid" id="K0Z9R4"/>
<dbReference type="eggNOG" id="COG1846">
    <property type="taxonomic scope" value="Bacteria"/>
</dbReference>
<dbReference type="OrthoDB" id="3237509at2"/>
<dbReference type="SMART" id="SM00347">
    <property type="entry name" value="HTH_MARR"/>
    <property type="match status" value="2"/>
</dbReference>
<dbReference type="AlphaFoldDB" id="K0Z9R4"/>
<dbReference type="SUPFAM" id="SSF46785">
    <property type="entry name" value="Winged helix' DNA-binding domain"/>
    <property type="match status" value="2"/>
</dbReference>
<evidence type="ECO:0000313" key="3">
    <source>
        <dbReference type="Proteomes" id="UP000006069"/>
    </source>
</evidence>
<keyword evidence="3" id="KW-1185">Reference proteome</keyword>
<dbReference type="Pfam" id="PF01047">
    <property type="entry name" value="MarR"/>
    <property type="match status" value="2"/>
</dbReference>
<evidence type="ECO:0000259" key="1">
    <source>
        <dbReference type="PROSITE" id="PS50995"/>
    </source>
</evidence>
<gene>
    <name evidence="2" type="ORF">HMPREF9451_00784</name>
</gene>
<dbReference type="InterPro" id="IPR036388">
    <property type="entry name" value="WH-like_DNA-bd_sf"/>
</dbReference>
<dbReference type="RefSeq" id="WP_009139007.1">
    <property type="nucleotide sequence ID" value="NZ_JH815198.1"/>
</dbReference>
<name>K0Z9R4_9ACTN</name>
<dbReference type="Gene3D" id="1.10.10.10">
    <property type="entry name" value="Winged helix-like DNA-binding domain superfamily/Winged helix DNA-binding domain"/>
    <property type="match status" value="2"/>
</dbReference>
<evidence type="ECO:0000313" key="2">
    <source>
        <dbReference type="EMBL" id="EJZ84075.1"/>
    </source>
</evidence>
<dbReference type="GO" id="GO:0003700">
    <property type="term" value="F:DNA-binding transcription factor activity"/>
    <property type="evidence" value="ECO:0007669"/>
    <property type="project" value="InterPro"/>
</dbReference>
<dbReference type="HOGENOM" id="CLU_904990_0_0_11"/>
<dbReference type="PANTHER" id="PTHR33164">
    <property type="entry name" value="TRANSCRIPTIONAL REGULATOR, MARR FAMILY"/>
    <property type="match status" value="1"/>
</dbReference>
<dbReference type="GO" id="GO:0006950">
    <property type="term" value="P:response to stress"/>
    <property type="evidence" value="ECO:0007669"/>
    <property type="project" value="TreeGrafter"/>
</dbReference>
<reference evidence="2 3" key="1">
    <citation type="submission" date="2012-08" db="EMBL/GenBank/DDBJ databases">
        <title>The Genome Sequence of Slackia piriformis YIT 12062.</title>
        <authorList>
            <consortium name="The Broad Institute Genome Sequencing Platform"/>
            <person name="Earl A."/>
            <person name="Ward D."/>
            <person name="Feldgarden M."/>
            <person name="Gevers D."/>
            <person name="Morotomi M."/>
            <person name="Walker B."/>
            <person name="Young S.K."/>
            <person name="Zeng Q."/>
            <person name="Gargeya S."/>
            <person name="Fitzgerald M."/>
            <person name="Haas B."/>
            <person name="Abouelleil A."/>
            <person name="Alvarado L."/>
            <person name="Arachchi H.M."/>
            <person name="Berlin A.M."/>
            <person name="Chapman S.B."/>
            <person name="Goldberg J."/>
            <person name="Griggs A."/>
            <person name="Gujja S."/>
            <person name="Hansen M."/>
            <person name="Howarth C."/>
            <person name="Imamovic A."/>
            <person name="Larimer J."/>
            <person name="McCowen C."/>
            <person name="Montmayeur A."/>
            <person name="Murphy C."/>
            <person name="Neiman D."/>
            <person name="Pearson M."/>
            <person name="Priest M."/>
            <person name="Roberts A."/>
            <person name="Saif S."/>
            <person name="Shea T."/>
            <person name="Sisk P."/>
            <person name="Sykes S."/>
            <person name="Wortman J."/>
            <person name="Nusbaum C."/>
            <person name="Birren B."/>
        </authorList>
    </citation>
    <scope>NUCLEOTIDE SEQUENCE [LARGE SCALE GENOMIC DNA]</scope>
    <source>
        <strain evidence="2 3">YIT 12062</strain>
    </source>
</reference>
<dbReference type="Proteomes" id="UP000006069">
    <property type="component" value="Unassembled WGS sequence"/>
</dbReference>
<organism evidence="2 3">
    <name type="scientific">Slackia piriformis YIT 12062</name>
    <dbReference type="NCBI Taxonomy" id="742818"/>
    <lineage>
        <taxon>Bacteria</taxon>
        <taxon>Bacillati</taxon>
        <taxon>Actinomycetota</taxon>
        <taxon>Coriobacteriia</taxon>
        <taxon>Eggerthellales</taxon>
        <taxon>Eggerthellaceae</taxon>
        <taxon>Slackia</taxon>
    </lineage>
</organism>
<dbReference type="PANTHER" id="PTHR33164:SF43">
    <property type="entry name" value="HTH-TYPE TRANSCRIPTIONAL REPRESSOR YETL"/>
    <property type="match status" value="1"/>
</dbReference>
<dbReference type="PROSITE" id="PS50995">
    <property type="entry name" value="HTH_MARR_2"/>
    <property type="match status" value="1"/>
</dbReference>
<dbReference type="EMBL" id="ADMD01000006">
    <property type="protein sequence ID" value="EJZ84075.1"/>
    <property type="molecule type" value="Genomic_DNA"/>
</dbReference>
<feature type="domain" description="HTH marR-type" evidence="1">
    <location>
        <begin position="156"/>
        <end position="287"/>
    </location>
</feature>
<accession>K0Z9R4</accession>